<dbReference type="Pfam" id="PF12680">
    <property type="entry name" value="SnoaL_2"/>
    <property type="match status" value="1"/>
</dbReference>
<reference evidence="2" key="1">
    <citation type="submission" date="2006-03" db="EMBL/GenBank/DDBJ databases">
        <authorList>
            <person name="Bowman J."/>
            <person name="Ferriera S."/>
            <person name="Johnson J."/>
            <person name="Kravitz S."/>
            <person name="Halpern A."/>
            <person name="Remington K."/>
            <person name="Beeson K."/>
            <person name="Tran B."/>
            <person name="Rogers Y.-H."/>
            <person name="Friedman R."/>
            <person name="Venter J.C."/>
        </authorList>
    </citation>
    <scope>NUCLEOTIDE SEQUENCE [LARGE SCALE GENOMIC DNA]</scope>
    <source>
        <strain evidence="2">ATCC 700755</strain>
    </source>
</reference>
<evidence type="ECO:0000259" key="1">
    <source>
        <dbReference type="Pfam" id="PF12680"/>
    </source>
</evidence>
<gene>
    <name evidence="2" type="ordered locus">P700755_002415</name>
</gene>
<reference evidence="2" key="2">
    <citation type="submission" date="2012-09" db="EMBL/GenBank/DDBJ databases">
        <title>The complete sequence of Psychroflexus torquis an extreme psychrophile from sea-ice that is stimulated by light.</title>
        <authorList>
            <person name="Feng S."/>
            <person name="Powell S.M."/>
            <person name="Bowman J.P."/>
        </authorList>
    </citation>
    <scope>NUCLEOTIDE SEQUENCE [LARGE SCALE GENOMIC DNA]</scope>
    <source>
        <strain evidence="2">ATCC 700755</strain>
    </source>
</reference>
<dbReference type="KEGG" id="ptq:P700755_002415"/>
<dbReference type="eggNOG" id="COG3631">
    <property type="taxonomic scope" value="Bacteria"/>
</dbReference>
<dbReference type="Proteomes" id="UP000008514">
    <property type="component" value="Chromosome"/>
</dbReference>
<keyword evidence="3" id="KW-1185">Reference proteome</keyword>
<dbReference type="STRING" id="313595.P700755_002415"/>
<evidence type="ECO:0000313" key="2">
    <source>
        <dbReference type="EMBL" id="AFU69187.1"/>
    </source>
</evidence>
<sequence length="252" mass="28475">MKTKKLLFILIIIGITASCTDTNTIKKDIKMYGQVWHEFINKRQIDSINDIYFAETSITVLSSENSGGVDDFNAYYKNLMVGLPDLEFNISKVFEQDENSAYDQDFMDDMVFKEQLGIASGSTNLTIIENLYKAFATGDMPTVVGHMDSNIIWNEAESNSLADCNPYIGSEAVLNGVFARIGGMYESFALHNIELHEMSYDKVFATLRYTLKVKATGKEVDVQAAHLWNLKDGKIIEFQQYVDTKKLAYAEK</sequence>
<dbReference type="PANTHER" id="PTHR41252:SF1">
    <property type="entry name" value="BLR2505 PROTEIN"/>
    <property type="match status" value="1"/>
</dbReference>
<dbReference type="PANTHER" id="PTHR41252">
    <property type="entry name" value="BLR2505 PROTEIN"/>
    <property type="match status" value="1"/>
</dbReference>
<dbReference type="PROSITE" id="PS51257">
    <property type="entry name" value="PROKAR_LIPOPROTEIN"/>
    <property type="match status" value="1"/>
</dbReference>
<dbReference type="SUPFAM" id="SSF54427">
    <property type="entry name" value="NTF2-like"/>
    <property type="match status" value="1"/>
</dbReference>
<proteinExistence type="predicted"/>
<name>K4IF65_PSYTT</name>
<evidence type="ECO:0000313" key="3">
    <source>
        <dbReference type="Proteomes" id="UP000008514"/>
    </source>
</evidence>
<dbReference type="Gene3D" id="3.10.450.50">
    <property type="match status" value="1"/>
</dbReference>
<feature type="domain" description="SnoaL-like" evidence="1">
    <location>
        <begin position="129"/>
        <end position="237"/>
    </location>
</feature>
<dbReference type="RefSeq" id="WP_015024759.1">
    <property type="nucleotide sequence ID" value="NC_018721.1"/>
</dbReference>
<dbReference type="AlphaFoldDB" id="K4IF65"/>
<protein>
    <submittedName>
        <fullName evidence="2">NTF2_like superfamily protein</fullName>
    </submittedName>
</protein>
<organism evidence="2 3">
    <name type="scientific">Psychroflexus torquis (strain ATCC 700755 / CIP 106069 / ACAM 623)</name>
    <dbReference type="NCBI Taxonomy" id="313595"/>
    <lineage>
        <taxon>Bacteria</taxon>
        <taxon>Pseudomonadati</taxon>
        <taxon>Bacteroidota</taxon>
        <taxon>Flavobacteriia</taxon>
        <taxon>Flavobacteriales</taxon>
        <taxon>Flavobacteriaceae</taxon>
        <taxon>Psychroflexus</taxon>
    </lineage>
</organism>
<dbReference type="EMBL" id="CP003879">
    <property type="protein sequence ID" value="AFU69187.1"/>
    <property type="molecule type" value="Genomic_DNA"/>
</dbReference>
<accession>K4IF65</accession>
<dbReference type="InterPro" id="IPR032710">
    <property type="entry name" value="NTF2-like_dom_sf"/>
</dbReference>
<dbReference type="HOGENOM" id="CLU_1102102_0_0_10"/>
<dbReference type="InterPro" id="IPR037401">
    <property type="entry name" value="SnoaL-like"/>
</dbReference>